<reference evidence="2 3" key="1">
    <citation type="submission" date="2024-03" db="EMBL/GenBank/DDBJ databases">
        <title>Actinomycetospora sp. OC33-EN08, a novel actinomycete isolated from wild orchid (Aerides multiflora).</title>
        <authorList>
            <person name="Suriyachadkun C."/>
        </authorList>
    </citation>
    <scope>NUCLEOTIDE SEQUENCE [LARGE SCALE GENOMIC DNA]</scope>
    <source>
        <strain evidence="2 3">OC33-EN08</strain>
    </source>
</reference>
<dbReference type="Proteomes" id="UP001385809">
    <property type="component" value="Unassembled WGS sequence"/>
</dbReference>
<proteinExistence type="predicted"/>
<evidence type="ECO:0000313" key="2">
    <source>
        <dbReference type="EMBL" id="MEJ2868008.1"/>
    </source>
</evidence>
<evidence type="ECO:0000313" key="3">
    <source>
        <dbReference type="Proteomes" id="UP001385809"/>
    </source>
</evidence>
<comment type="caution">
    <text evidence="2">The sequence shown here is derived from an EMBL/GenBank/DDBJ whole genome shotgun (WGS) entry which is preliminary data.</text>
</comment>
<dbReference type="RefSeq" id="WP_337694607.1">
    <property type="nucleotide sequence ID" value="NZ_JBBEGN010000003.1"/>
</dbReference>
<gene>
    <name evidence="2" type="ORF">WCD74_09550</name>
</gene>
<feature type="compositionally biased region" description="Basic and acidic residues" evidence="1">
    <location>
        <begin position="8"/>
        <end position="21"/>
    </location>
</feature>
<organism evidence="2 3">
    <name type="scientific">Actinomycetospora aurantiaca</name>
    <dbReference type="NCBI Taxonomy" id="3129233"/>
    <lineage>
        <taxon>Bacteria</taxon>
        <taxon>Bacillati</taxon>
        <taxon>Actinomycetota</taxon>
        <taxon>Actinomycetes</taxon>
        <taxon>Pseudonocardiales</taxon>
        <taxon>Pseudonocardiaceae</taxon>
        <taxon>Actinomycetospora</taxon>
    </lineage>
</organism>
<evidence type="ECO:0000256" key="1">
    <source>
        <dbReference type="SAM" id="MobiDB-lite"/>
    </source>
</evidence>
<name>A0ABU8ML22_9PSEU</name>
<dbReference type="EMBL" id="JBBEGN010000003">
    <property type="protein sequence ID" value="MEJ2868008.1"/>
    <property type="molecule type" value="Genomic_DNA"/>
</dbReference>
<evidence type="ECO:0008006" key="4">
    <source>
        <dbReference type="Google" id="ProtNLM"/>
    </source>
</evidence>
<keyword evidence="3" id="KW-1185">Reference proteome</keyword>
<sequence length="60" mass="6917">MFSTSGPRRSDDHVPTEELIRRQGVKPVASADELAPEDAFTSDEEYEKFLRDLYASRRRS</sequence>
<protein>
    <recommendedName>
        <fullName evidence="4">DUF397 domain-containing protein</fullName>
    </recommendedName>
</protein>
<accession>A0ABU8ML22</accession>
<feature type="region of interest" description="Disordered" evidence="1">
    <location>
        <begin position="1"/>
        <end position="39"/>
    </location>
</feature>